<dbReference type="GO" id="GO:0005829">
    <property type="term" value="C:cytosol"/>
    <property type="evidence" value="ECO:0007669"/>
    <property type="project" value="TreeGrafter"/>
</dbReference>
<dbReference type="EC" id="4.1.3.40" evidence="5"/>
<dbReference type="InterPro" id="IPR028978">
    <property type="entry name" value="Chorismate_lyase_/UTRA_dom_sf"/>
</dbReference>
<organism evidence="6 7">
    <name type="scientific">Polynucleobacter wuianus</name>
    <dbReference type="NCBI Taxonomy" id="1743168"/>
    <lineage>
        <taxon>Bacteria</taxon>
        <taxon>Pseudomonadati</taxon>
        <taxon>Pseudomonadota</taxon>
        <taxon>Betaproteobacteria</taxon>
        <taxon>Burkholderiales</taxon>
        <taxon>Burkholderiaceae</taxon>
        <taxon>Polynucleobacter</taxon>
    </lineage>
</organism>
<dbReference type="InterPro" id="IPR007440">
    <property type="entry name" value="Chorismate--pyruvate_lyase"/>
</dbReference>
<keyword evidence="3 5" id="KW-0456">Lyase</keyword>
<evidence type="ECO:0000256" key="4">
    <source>
        <dbReference type="ARBA" id="ARBA00023317"/>
    </source>
</evidence>
<evidence type="ECO:0000313" key="7">
    <source>
        <dbReference type="Proteomes" id="UP000078463"/>
    </source>
</evidence>
<evidence type="ECO:0000313" key="6">
    <source>
        <dbReference type="EMBL" id="ANI99866.1"/>
    </source>
</evidence>
<dbReference type="STRING" id="1743168.A8O14_07165"/>
<dbReference type="UniPathway" id="UPA00232"/>
<accession>A0A191UG35</accession>
<dbReference type="OrthoDB" id="8606430at2"/>
<evidence type="ECO:0000256" key="3">
    <source>
        <dbReference type="ARBA" id="ARBA00023239"/>
    </source>
</evidence>
<comment type="catalytic activity">
    <reaction evidence="5">
        <text>chorismate = 4-hydroxybenzoate + pyruvate</text>
        <dbReference type="Rhea" id="RHEA:16505"/>
        <dbReference type="ChEBI" id="CHEBI:15361"/>
        <dbReference type="ChEBI" id="CHEBI:17879"/>
        <dbReference type="ChEBI" id="CHEBI:29748"/>
        <dbReference type="EC" id="4.1.3.40"/>
    </reaction>
</comment>
<dbReference type="GO" id="GO:0042866">
    <property type="term" value="P:pyruvate biosynthetic process"/>
    <property type="evidence" value="ECO:0007669"/>
    <property type="project" value="UniProtKB-UniRule"/>
</dbReference>
<dbReference type="AlphaFoldDB" id="A0A191UG35"/>
<dbReference type="GO" id="GO:0008813">
    <property type="term" value="F:chorismate lyase activity"/>
    <property type="evidence" value="ECO:0007669"/>
    <property type="project" value="UniProtKB-UniRule"/>
</dbReference>
<name>A0A191UG35_9BURK</name>
<evidence type="ECO:0000256" key="5">
    <source>
        <dbReference type="HAMAP-Rule" id="MF_01632"/>
    </source>
</evidence>
<comment type="similarity">
    <text evidence="5">Belongs to the UbiC family.</text>
</comment>
<comment type="pathway">
    <text evidence="5">Cofactor biosynthesis; ubiquinone biosynthesis.</text>
</comment>
<sequence>MTHRNRLRSAWNRVGSGEIHRAPRKWQPWLSDTGSLTQKIEKVIGQKLQVQVLRDCPQTLNSDESRYFHFKIRRCRVREVLLCANNIPLVMAHSVIPTLSSSGSNHSVLRLGTKPLGAVLFAKTRMHSKAKPPRDIARLNKRSALWKKCSRNYVGLSSPLWARRTLYRLKGHPILVNEIFLPALLNYSAF</sequence>
<protein>
    <recommendedName>
        <fullName evidence="5">Probable chorismate pyruvate-lyase</fullName>
        <shortName evidence="5">CL</shortName>
        <shortName evidence="5">CPL</shortName>
        <ecNumber evidence="5">4.1.3.40</ecNumber>
    </recommendedName>
</protein>
<comment type="function">
    <text evidence="5">Removes the pyruvyl group from chorismate, with concomitant aromatization of the ring, to provide 4-hydroxybenzoate (4HB) for the ubiquinone pathway.</text>
</comment>
<dbReference type="EMBL" id="CP015922">
    <property type="protein sequence ID" value="ANI99866.1"/>
    <property type="molecule type" value="Genomic_DNA"/>
</dbReference>
<gene>
    <name evidence="5" type="primary">ubiC</name>
    <name evidence="6" type="ORF">A8O14_07165</name>
</gene>
<dbReference type="SUPFAM" id="SSF64288">
    <property type="entry name" value="Chorismate lyase-like"/>
    <property type="match status" value="1"/>
</dbReference>
<keyword evidence="7" id="KW-1185">Reference proteome</keyword>
<proteinExistence type="inferred from homology"/>
<dbReference type="PANTHER" id="PTHR38683">
    <property type="entry name" value="CHORISMATE PYRUVATE-LYASE"/>
    <property type="match status" value="1"/>
</dbReference>
<reference evidence="7" key="1">
    <citation type="submission" date="2016-05" db="EMBL/GenBank/DDBJ databases">
        <title>Polynucleobacter sp. QLW-P1FAT50C-4 genome.</title>
        <authorList>
            <person name="Hahn M.W."/>
        </authorList>
    </citation>
    <scope>NUCLEOTIDE SEQUENCE [LARGE SCALE GENOMIC DNA]</scope>
    <source>
        <strain evidence="7">QLW-P1FAT50C-4</strain>
    </source>
</reference>
<dbReference type="Gene3D" id="3.40.1410.10">
    <property type="entry name" value="Chorismate lyase-like"/>
    <property type="match status" value="1"/>
</dbReference>
<dbReference type="KEGG" id="pwu:A8O14_07165"/>
<comment type="subcellular location">
    <subcellularLocation>
        <location evidence="5">Cytoplasm</location>
    </subcellularLocation>
</comment>
<feature type="binding site" evidence="5">
    <location>
        <position position="178"/>
    </location>
    <ligand>
        <name>substrate</name>
    </ligand>
</feature>
<feature type="binding site" evidence="5">
    <location>
        <position position="78"/>
    </location>
    <ligand>
        <name>substrate</name>
    </ligand>
</feature>
<dbReference type="RefSeq" id="WP_068948874.1">
    <property type="nucleotide sequence ID" value="NZ_CP015922.1"/>
</dbReference>
<feature type="binding site" evidence="5">
    <location>
        <position position="116"/>
    </location>
    <ligand>
        <name>substrate</name>
    </ligand>
</feature>
<evidence type="ECO:0000256" key="2">
    <source>
        <dbReference type="ARBA" id="ARBA00022688"/>
    </source>
</evidence>
<dbReference type="Pfam" id="PF04345">
    <property type="entry name" value="Chor_lyase"/>
    <property type="match status" value="1"/>
</dbReference>
<evidence type="ECO:0000256" key="1">
    <source>
        <dbReference type="ARBA" id="ARBA00022490"/>
    </source>
</evidence>
<dbReference type="HAMAP" id="MF_01632">
    <property type="entry name" value="UbiC"/>
    <property type="match status" value="1"/>
</dbReference>
<dbReference type="PANTHER" id="PTHR38683:SF1">
    <property type="entry name" value="CHORISMATE PYRUVATE-LYASE"/>
    <property type="match status" value="1"/>
</dbReference>
<keyword evidence="1 5" id="KW-0963">Cytoplasm</keyword>
<comment type="caution">
    <text evidence="5">Lacks conserved residue(s) required for the propagation of feature annotation.</text>
</comment>
<keyword evidence="2 5" id="KW-0831">Ubiquinone biosynthesis</keyword>
<dbReference type="Proteomes" id="UP000078463">
    <property type="component" value="Chromosome"/>
</dbReference>
<keyword evidence="4 5" id="KW-0670">Pyruvate</keyword>
<dbReference type="GO" id="GO:0006744">
    <property type="term" value="P:ubiquinone biosynthetic process"/>
    <property type="evidence" value="ECO:0007669"/>
    <property type="project" value="UniProtKB-UniRule"/>
</dbReference>